<feature type="transmembrane region" description="Helical" evidence="7">
    <location>
        <begin position="20"/>
        <end position="43"/>
    </location>
</feature>
<evidence type="ECO:0000259" key="8">
    <source>
        <dbReference type="Pfam" id="PF01694"/>
    </source>
</evidence>
<dbReference type="AlphaFoldDB" id="A0A1V4DEP2"/>
<proteinExistence type="inferred from homology"/>
<organism evidence="9 10">
    <name type="scientific">Vagococcus martis</name>
    <dbReference type="NCBI Taxonomy" id="1768210"/>
    <lineage>
        <taxon>Bacteria</taxon>
        <taxon>Bacillati</taxon>
        <taxon>Bacillota</taxon>
        <taxon>Bacilli</taxon>
        <taxon>Lactobacillales</taxon>
        <taxon>Enterococcaceae</taxon>
        <taxon>Vagococcus</taxon>
    </lineage>
</organism>
<gene>
    <name evidence="9" type="ORF">BW731_00465</name>
</gene>
<evidence type="ECO:0000256" key="5">
    <source>
        <dbReference type="ARBA" id="ARBA00022989"/>
    </source>
</evidence>
<dbReference type="EMBL" id="MVAB01000001">
    <property type="protein sequence ID" value="OPF86776.1"/>
    <property type="molecule type" value="Genomic_DNA"/>
</dbReference>
<evidence type="ECO:0000313" key="10">
    <source>
        <dbReference type="Proteomes" id="UP000189970"/>
    </source>
</evidence>
<dbReference type="GO" id="GO:0016020">
    <property type="term" value="C:membrane"/>
    <property type="evidence" value="ECO:0007669"/>
    <property type="project" value="UniProtKB-SubCell"/>
</dbReference>
<sequence length="242" mass="27060">MREYNTTRWMRFKRGPYFTYLFLAIQIVVFILMELVGLTQGIYSGSEDVGILYQFGAMTHAAINIDGEIWRLVTPIFVHIGFFHLLLNSLGLYFVGRILEPLIGHARFFLVYMLSGIFGNLWSFAFGSDNAISAGASTSLFGIFAAFIILGQIYKYHPAIKYMSRNMTLLILMNLVMNLFDSGVDIMGHFGGALGGLLIMIIVGVPANKLGFNENIDKTKRLLSLVVFVLLSVGCLYKGFYG</sequence>
<evidence type="ECO:0000256" key="3">
    <source>
        <dbReference type="ARBA" id="ARBA00022692"/>
    </source>
</evidence>
<dbReference type="Pfam" id="PF01694">
    <property type="entry name" value="Rhomboid"/>
    <property type="match status" value="1"/>
</dbReference>
<evidence type="ECO:0000313" key="9">
    <source>
        <dbReference type="EMBL" id="OPF86776.1"/>
    </source>
</evidence>
<dbReference type="RefSeq" id="WP_233120411.1">
    <property type="nucleotide sequence ID" value="NZ_MVAB01000001.1"/>
</dbReference>
<keyword evidence="3 7" id="KW-0812">Transmembrane</keyword>
<dbReference type="PANTHER" id="PTHR43731">
    <property type="entry name" value="RHOMBOID PROTEASE"/>
    <property type="match status" value="1"/>
</dbReference>
<protein>
    <recommendedName>
        <fullName evidence="8">Peptidase S54 rhomboid domain-containing protein</fullName>
    </recommendedName>
</protein>
<feature type="transmembrane region" description="Helical" evidence="7">
    <location>
        <begin position="222"/>
        <end position="240"/>
    </location>
</feature>
<feature type="transmembrane region" description="Helical" evidence="7">
    <location>
        <begin position="131"/>
        <end position="150"/>
    </location>
</feature>
<dbReference type="InterPro" id="IPR035952">
    <property type="entry name" value="Rhomboid-like_sf"/>
</dbReference>
<dbReference type="Gene3D" id="1.20.1540.10">
    <property type="entry name" value="Rhomboid-like"/>
    <property type="match status" value="1"/>
</dbReference>
<feature type="transmembrane region" description="Helical" evidence="7">
    <location>
        <begin position="162"/>
        <end position="180"/>
    </location>
</feature>
<evidence type="ECO:0000256" key="2">
    <source>
        <dbReference type="ARBA" id="ARBA00009045"/>
    </source>
</evidence>
<accession>A0A1V4DEP2</accession>
<keyword evidence="10" id="KW-1185">Reference proteome</keyword>
<name>A0A1V4DEP2_9ENTE</name>
<dbReference type="SUPFAM" id="SSF144091">
    <property type="entry name" value="Rhomboid-like"/>
    <property type="match status" value="1"/>
</dbReference>
<feature type="transmembrane region" description="Helical" evidence="7">
    <location>
        <begin position="186"/>
        <end position="210"/>
    </location>
</feature>
<feature type="transmembrane region" description="Helical" evidence="7">
    <location>
        <begin position="108"/>
        <end position="125"/>
    </location>
</feature>
<keyword evidence="5 7" id="KW-1133">Transmembrane helix</keyword>
<keyword evidence="4" id="KW-0378">Hydrolase</keyword>
<dbReference type="InterPro" id="IPR022764">
    <property type="entry name" value="Peptidase_S54_rhomboid_dom"/>
</dbReference>
<evidence type="ECO:0000256" key="1">
    <source>
        <dbReference type="ARBA" id="ARBA00004141"/>
    </source>
</evidence>
<dbReference type="Proteomes" id="UP000189970">
    <property type="component" value="Unassembled WGS sequence"/>
</dbReference>
<evidence type="ECO:0000256" key="4">
    <source>
        <dbReference type="ARBA" id="ARBA00022801"/>
    </source>
</evidence>
<comment type="subcellular location">
    <subcellularLocation>
        <location evidence="1">Membrane</location>
        <topology evidence="1">Multi-pass membrane protein</topology>
    </subcellularLocation>
</comment>
<dbReference type="PANTHER" id="PTHR43731:SF14">
    <property type="entry name" value="PRESENILIN-ASSOCIATED RHOMBOID-LIKE PROTEIN, MITOCHONDRIAL"/>
    <property type="match status" value="1"/>
</dbReference>
<dbReference type="GO" id="GO:0004252">
    <property type="term" value="F:serine-type endopeptidase activity"/>
    <property type="evidence" value="ECO:0007669"/>
    <property type="project" value="InterPro"/>
</dbReference>
<comment type="caution">
    <text evidence="9">The sequence shown here is derived from an EMBL/GenBank/DDBJ whole genome shotgun (WGS) entry which is preliminary data.</text>
</comment>
<comment type="similarity">
    <text evidence="2">Belongs to the peptidase S54 family.</text>
</comment>
<keyword evidence="6 7" id="KW-0472">Membrane</keyword>
<feature type="transmembrane region" description="Helical" evidence="7">
    <location>
        <begin position="76"/>
        <end position="96"/>
    </location>
</feature>
<dbReference type="InterPro" id="IPR050925">
    <property type="entry name" value="Rhomboid_protease_S54"/>
</dbReference>
<feature type="domain" description="Peptidase S54 rhomboid" evidence="8">
    <location>
        <begin position="67"/>
        <end position="203"/>
    </location>
</feature>
<reference evidence="9 10" key="1">
    <citation type="submission" date="2017-02" db="EMBL/GenBank/DDBJ databases">
        <title>Vagococcus cremeus sp. nov., isolated from the small intestine of a marten, Martes flavigula.</title>
        <authorList>
            <person name="Tak E.J."/>
            <person name="Bae J.-W."/>
        </authorList>
    </citation>
    <scope>NUCLEOTIDE SEQUENCE [LARGE SCALE GENOMIC DNA]</scope>
    <source>
        <strain evidence="9 10">D7T301</strain>
    </source>
</reference>
<evidence type="ECO:0000256" key="6">
    <source>
        <dbReference type="ARBA" id="ARBA00023136"/>
    </source>
</evidence>
<evidence type="ECO:0000256" key="7">
    <source>
        <dbReference type="SAM" id="Phobius"/>
    </source>
</evidence>